<feature type="region of interest" description="Disordered" evidence="1">
    <location>
        <begin position="290"/>
        <end position="312"/>
    </location>
</feature>
<dbReference type="AlphaFoldDB" id="A0A5M3XLD6"/>
<keyword evidence="2" id="KW-1133">Transmembrane helix</keyword>
<feature type="compositionally biased region" description="Pro residues" evidence="1">
    <location>
        <begin position="298"/>
        <end position="312"/>
    </location>
</feature>
<feature type="transmembrane region" description="Helical" evidence="2">
    <location>
        <begin position="142"/>
        <end position="159"/>
    </location>
</feature>
<feature type="transmembrane region" description="Helical" evidence="2">
    <location>
        <begin position="113"/>
        <end position="130"/>
    </location>
</feature>
<reference evidence="3 4" key="1">
    <citation type="submission" date="2019-10" db="EMBL/GenBank/DDBJ databases">
        <title>Whole genome shotgun sequence of Acrocarpospora pleiomorpha NBRC 16267.</title>
        <authorList>
            <person name="Ichikawa N."/>
            <person name="Kimura A."/>
            <person name="Kitahashi Y."/>
            <person name="Komaki H."/>
            <person name="Oguchi A."/>
        </authorList>
    </citation>
    <scope>NUCLEOTIDE SEQUENCE [LARGE SCALE GENOMIC DNA]</scope>
    <source>
        <strain evidence="3 4">NBRC 16267</strain>
    </source>
</reference>
<feature type="transmembrane region" description="Helical" evidence="2">
    <location>
        <begin position="171"/>
        <end position="191"/>
    </location>
</feature>
<dbReference type="EMBL" id="BLAF01000028">
    <property type="protein sequence ID" value="GES22054.1"/>
    <property type="molecule type" value="Genomic_DNA"/>
</dbReference>
<dbReference type="Pfam" id="PF22564">
    <property type="entry name" value="HAAS"/>
    <property type="match status" value="1"/>
</dbReference>
<evidence type="ECO:0000256" key="1">
    <source>
        <dbReference type="SAM" id="MobiDB-lite"/>
    </source>
</evidence>
<comment type="caution">
    <text evidence="3">The sequence shown here is derived from an EMBL/GenBank/DDBJ whole genome shotgun (WGS) entry which is preliminary data.</text>
</comment>
<keyword evidence="4" id="KW-1185">Reference proteome</keyword>
<protein>
    <submittedName>
        <fullName evidence="3">Uncharacterized protein</fullName>
    </submittedName>
</protein>
<dbReference type="RefSeq" id="WP_373869627.1">
    <property type="nucleotide sequence ID" value="NZ_BAAAHM010000016.1"/>
</dbReference>
<name>A0A5M3XLD6_9ACTN</name>
<keyword evidence="2" id="KW-0812">Transmembrane</keyword>
<evidence type="ECO:0000313" key="3">
    <source>
        <dbReference type="EMBL" id="GES22054.1"/>
    </source>
</evidence>
<sequence>MNPNEYAQAVRDALADLPAADLEELVEDLDDHLAEVAAESDVPLEERLGSPEAYAAELRAAYGGRPEDRVPVRPGVRTRVGSWAAGTVARAHTRASRFPPYRQVSGFMPDLRPAWWVLRGYALGLLLVSISTGSTQFVPESIGAWLFTLAAIWLSVWIGRRARQGGWGRTLLVAVNVFAGFLFVGGMVAVAEWNGQSEFTSYAPVVQVGISGSEVYNIYPYAKDGTPLQDVRLFDQDGRPITLNPEMNGYVIDQRCLAGPAPRNEYPLPLRRDPYIVEWDLKRRVSVVPTPEATPCATPAPTPTPTPSPSAR</sequence>
<accession>A0A5M3XLD6</accession>
<keyword evidence="2" id="KW-0472">Membrane</keyword>
<gene>
    <name evidence="3" type="ORF">Aple_049510</name>
</gene>
<dbReference type="Proteomes" id="UP000377595">
    <property type="component" value="Unassembled WGS sequence"/>
</dbReference>
<organism evidence="3 4">
    <name type="scientific">Acrocarpospora pleiomorpha</name>
    <dbReference type="NCBI Taxonomy" id="90975"/>
    <lineage>
        <taxon>Bacteria</taxon>
        <taxon>Bacillati</taxon>
        <taxon>Actinomycetota</taxon>
        <taxon>Actinomycetes</taxon>
        <taxon>Streptosporangiales</taxon>
        <taxon>Streptosporangiaceae</taxon>
        <taxon>Acrocarpospora</taxon>
    </lineage>
</organism>
<proteinExistence type="predicted"/>
<evidence type="ECO:0000256" key="2">
    <source>
        <dbReference type="SAM" id="Phobius"/>
    </source>
</evidence>
<evidence type="ECO:0000313" key="4">
    <source>
        <dbReference type="Proteomes" id="UP000377595"/>
    </source>
</evidence>